<protein>
    <recommendedName>
        <fullName evidence="3">phosphoenolpyruvate--glycerone phosphotransferase</fullName>
        <ecNumber evidence="3">2.7.1.121</ecNumber>
    </recommendedName>
</protein>
<organism evidence="7 8">
    <name type="scientific">Anaerobium acetethylicum</name>
    <dbReference type="NCBI Taxonomy" id="1619234"/>
    <lineage>
        <taxon>Bacteria</taxon>
        <taxon>Bacillati</taxon>
        <taxon>Bacillota</taxon>
        <taxon>Clostridia</taxon>
        <taxon>Lachnospirales</taxon>
        <taxon>Lachnospiraceae</taxon>
        <taxon>Anaerobium</taxon>
    </lineage>
</organism>
<dbReference type="GO" id="GO:0009401">
    <property type="term" value="P:phosphoenolpyruvate-dependent sugar phosphotransferase system"/>
    <property type="evidence" value="ECO:0007669"/>
    <property type="project" value="InterPro"/>
</dbReference>
<dbReference type="GO" id="GO:0016020">
    <property type="term" value="C:membrane"/>
    <property type="evidence" value="ECO:0007669"/>
    <property type="project" value="InterPro"/>
</dbReference>
<proteinExistence type="predicted"/>
<evidence type="ECO:0000313" key="7">
    <source>
        <dbReference type="EMBL" id="SCP94954.1"/>
    </source>
</evidence>
<dbReference type="Pfam" id="PF03610">
    <property type="entry name" value="EIIA-man"/>
    <property type="match status" value="1"/>
</dbReference>
<dbReference type="RefSeq" id="WP_091228796.1">
    <property type="nucleotide sequence ID" value="NZ_FMKA01000001.1"/>
</dbReference>
<gene>
    <name evidence="7" type="ORF">SAMN05421730_1001188</name>
</gene>
<dbReference type="SUPFAM" id="SSF53062">
    <property type="entry name" value="PTS system fructose IIA component-like"/>
    <property type="match status" value="1"/>
</dbReference>
<dbReference type="STRING" id="1619234.SAMN05421730_1001188"/>
<name>A0A1D3TNP9_9FIRM</name>
<dbReference type="InterPro" id="IPR039643">
    <property type="entry name" value="DhaM"/>
</dbReference>
<dbReference type="Gene3D" id="3.40.50.510">
    <property type="entry name" value="Phosphotransferase system, mannose-type IIA component"/>
    <property type="match status" value="1"/>
</dbReference>
<keyword evidence="7" id="KW-0418">Kinase</keyword>
<dbReference type="EC" id="2.7.1.121" evidence="3"/>
<reference evidence="7 8" key="1">
    <citation type="submission" date="2016-09" db="EMBL/GenBank/DDBJ databases">
        <authorList>
            <person name="Capua I."/>
            <person name="De Benedictis P."/>
            <person name="Joannis T."/>
            <person name="Lombin L.H."/>
            <person name="Cattoli G."/>
        </authorList>
    </citation>
    <scope>NUCLEOTIDE SEQUENCE [LARGE SCALE GENOMIC DNA]</scope>
    <source>
        <strain evidence="7 8">GluBS11</strain>
    </source>
</reference>
<evidence type="ECO:0000256" key="5">
    <source>
        <dbReference type="ARBA" id="ARBA00046577"/>
    </source>
</evidence>
<comment type="subunit">
    <text evidence="5">Homodimer. The dihydroxyacetone kinase complex is composed of a homodimer of DhaM, a homodimer of DhaK and the subunit DhaL.</text>
</comment>
<feature type="domain" description="PTS EIIA type-4" evidence="6">
    <location>
        <begin position="1"/>
        <end position="129"/>
    </location>
</feature>
<dbReference type="InterPro" id="IPR036662">
    <property type="entry name" value="PTS_EIIA_man-typ_sf"/>
</dbReference>
<dbReference type="EMBL" id="FMKA01000001">
    <property type="protein sequence ID" value="SCP94954.1"/>
    <property type="molecule type" value="Genomic_DNA"/>
</dbReference>
<evidence type="ECO:0000313" key="8">
    <source>
        <dbReference type="Proteomes" id="UP000199315"/>
    </source>
</evidence>
<comment type="function">
    <text evidence="2">Component of the dihydroxyacetone kinase complex, which is responsible for the phosphoenolpyruvate (PEP)-dependent phosphorylation of dihydroxyacetone. DhaM serves as the phosphoryl donor. Is phosphorylated by phosphoenolpyruvate in an EI- and HPr-dependent reaction, and a phosphorelay system on histidine residues finally leads to phosphoryl transfer to DhaL and dihydroxyacetone.</text>
</comment>
<comment type="catalytic activity">
    <reaction evidence="1">
        <text>dihydroxyacetone + phosphoenolpyruvate = dihydroxyacetone phosphate + pyruvate</text>
        <dbReference type="Rhea" id="RHEA:18381"/>
        <dbReference type="ChEBI" id="CHEBI:15361"/>
        <dbReference type="ChEBI" id="CHEBI:16016"/>
        <dbReference type="ChEBI" id="CHEBI:57642"/>
        <dbReference type="ChEBI" id="CHEBI:58702"/>
        <dbReference type="EC" id="2.7.1.121"/>
    </reaction>
</comment>
<dbReference type="AlphaFoldDB" id="A0A1D3TNP9"/>
<dbReference type="InterPro" id="IPR012844">
    <property type="entry name" value="DhaM_N"/>
</dbReference>
<evidence type="ECO:0000256" key="3">
    <source>
        <dbReference type="ARBA" id="ARBA00012095"/>
    </source>
</evidence>
<dbReference type="NCBIfam" id="TIGR02364">
    <property type="entry name" value="dha_pts"/>
    <property type="match status" value="1"/>
</dbReference>
<dbReference type="GO" id="GO:0019563">
    <property type="term" value="P:glycerol catabolic process"/>
    <property type="evidence" value="ECO:0007669"/>
    <property type="project" value="InterPro"/>
</dbReference>
<sequence length="129" mass="13663">MVGIVIVSHSRNAAEGAREIAAQMAPEVSIAAAGGTADGRLGTDINSILKAIREVYTDDGVLIIFDLGSAYMNAEMAVEMLDEDMRKRVEISDAAMVEGAAIAAVNSGLSKPLSEIMKELKHCRISKMP</sequence>
<dbReference type="Proteomes" id="UP000199315">
    <property type="component" value="Unassembled WGS sequence"/>
</dbReference>
<dbReference type="GO" id="GO:0047324">
    <property type="term" value="F:phosphoenolpyruvate-glycerone phosphotransferase activity"/>
    <property type="evidence" value="ECO:0007669"/>
    <property type="project" value="UniProtKB-EC"/>
</dbReference>
<evidence type="ECO:0000256" key="2">
    <source>
        <dbReference type="ARBA" id="ARBA00002788"/>
    </source>
</evidence>
<keyword evidence="8" id="KW-1185">Reference proteome</keyword>
<dbReference type="InterPro" id="IPR004701">
    <property type="entry name" value="PTS_EIIA_man-typ"/>
</dbReference>
<dbReference type="OrthoDB" id="7065393at2"/>
<evidence type="ECO:0000259" key="6">
    <source>
        <dbReference type="PROSITE" id="PS51096"/>
    </source>
</evidence>
<keyword evidence="4" id="KW-0808">Transferase</keyword>
<dbReference type="PANTHER" id="PTHR38594">
    <property type="entry name" value="PEP-DEPENDENT DIHYDROXYACETONE KINASE, PHOSPHORYL DONOR SUBUNIT DHAM"/>
    <property type="match status" value="1"/>
</dbReference>
<accession>A0A1D3TNP9</accession>
<evidence type="ECO:0000256" key="4">
    <source>
        <dbReference type="ARBA" id="ARBA00022679"/>
    </source>
</evidence>
<dbReference type="PANTHER" id="PTHR38594:SF1">
    <property type="entry name" value="PEP-DEPENDENT DIHYDROXYACETONE KINASE, PHOSPHORYL DONOR SUBUNIT DHAM"/>
    <property type="match status" value="1"/>
</dbReference>
<dbReference type="PROSITE" id="PS51096">
    <property type="entry name" value="PTS_EIIA_TYPE_4"/>
    <property type="match status" value="1"/>
</dbReference>
<evidence type="ECO:0000256" key="1">
    <source>
        <dbReference type="ARBA" id="ARBA00001113"/>
    </source>
</evidence>